<accession>A0AA88QLZ3</accession>
<comment type="caution">
    <text evidence="2">The sequence shown here is derived from an EMBL/GenBank/DDBJ whole genome shotgun (WGS) entry which is preliminary data.</text>
</comment>
<sequence length="154" mass="18236">MGRNDEMKLLLATFRLENNAACWWKMIDSKWIAAQTVRTWELFKTEFNKNYIPQSVKLKKEAEFRSFEQGNLMAQQYATKFTSLAKHASYLVEGEDKKATKFQDESIRPQYHLHIFQSVVGVFCQKNLVLCQPFVPIKRREIRVNRRSKNKLKS</sequence>
<dbReference type="EMBL" id="JAVXUO010003047">
    <property type="protein sequence ID" value="KAK2967191.1"/>
    <property type="molecule type" value="Genomic_DNA"/>
</dbReference>
<gene>
    <name evidence="2" type="ORF">RJ640_022447</name>
</gene>
<dbReference type="Pfam" id="PF03732">
    <property type="entry name" value="Retrotrans_gag"/>
    <property type="match status" value="1"/>
</dbReference>
<evidence type="ECO:0000313" key="2">
    <source>
        <dbReference type="EMBL" id="KAK2967191.1"/>
    </source>
</evidence>
<reference evidence="2" key="1">
    <citation type="submission" date="2022-12" db="EMBL/GenBank/DDBJ databases">
        <title>Draft genome assemblies for two species of Escallonia (Escalloniales).</title>
        <authorList>
            <person name="Chanderbali A."/>
            <person name="Dervinis C."/>
            <person name="Anghel I."/>
            <person name="Soltis D."/>
            <person name="Soltis P."/>
            <person name="Zapata F."/>
        </authorList>
    </citation>
    <scope>NUCLEOTIDE SEQUENCE</scope>
    <source>
        <strain evidence="2">UCBG92.1500</strain>
        <tissue evidence="2">Leaf</tissue>
    </source>
</reference>
<proteinExistence type="predicted"/>
<dbReference type="AlphaFoldDB" id="A0AA88QLZ3"/>
<protein>
    <recommendedName>
        <fullName evidence="1">Retrotransposon gag domain-containing protein</fullName>
    </recommendedName>
</protein>
<evidence type="ECO:0000259" key="1">
    <source>
        <dbReference type="Pfam" id="PF03732"/>
    </source>
</evidence>
<keyword evidence="3" id="KW-1185">Reference proteome</keyword>
<dbReference type="InterPro" id="IPR005162">
    <property type="entry name" value="Retrotrans_gag_dom"/>
</dbReference>
<feature type="domain" description="Retrotransposon gag" evidence="1">
    <location>
        <begin position="11"/>
        <end position="102"/>
    </location>
</feature>
<organism evidence="2 3">
    <name type="scientific">Escallonia rubra</name>
    <dbReference type="NCBI Taxonomy" id="112253"/>
    <lineage>
        <taxon>Eukaryota</taxon>
        <taxon>Viridiplantae</taxon>
        <taxon>Streptophyta</taxon>
        <taxon>Embryophyta</taxon>
        <taxon>Tracheophyta</taxon>
        <taxon>Spermatophyta</taxon>
        <taxon>Magnoliopsida</taxon>
        <taxon>eudicotyledons</taxon>
        <taxon>Gunneridae</taxon>
        <taxon>Pentapetalae</taxon>
        <taxon>asterids</taxon>
        <taxon>campanulids</taxon>
        <taxon>Escalloniales</taxon>
        <taxon>Escalloniaceae</taxon>
        <taxon>Escallonia</taxon>
    </lineage>
</organism>
<name>A0AA88QLZ3_9ASTE</name>
<dbReference type="Proteomes" id="UP001187471">
    <property type="component" value="Unassembled WGS sequence"/>
</dbReference>
<evidence type="ECO:0000313" key="3">
    <source>
        <dbReference type="Proteomes" id="UP001187471"/>
    </source>
</evidence>